<dbReference type="AlphaFoldDB" id="A0AAV8X349"/>
<evidence type="ECO:0000256" key="1">
    <source>
        <dbReference type="SAM" id="MobiDB-lite"/>
    </source>
</evidence>
<evidence type="ECO:0000313" key="2">
    <source>
        <dbReference type="EMBL" id="KAJ8932396.1"/>
    </source>
</evidence>
<dbReference type="Proteomes" id="UP001162156">
    <property type="component" value="Unassembled WGS sequence"/>
</dbReference>
<evidence type="ECO:0000313" key="3">
    <source>
        <dbReference type="Proteomes" id="UP001162156"/>
    </source>
</evidence>
<sequence>MPKYIDLKKLTSDDAYMLLNDIPSDSASVADDDEDWDDNVDLINNIEIDYLVLQDPTQMIVDDLEEALEDDNMESDGNSDEDNTENDYYNNVNTCDNNGITSDSLEYDIPLSLVMWNKNVTTNLKQFEQNVGPNNVQGSVPVGKREKDGTITQINCAKAVNDYRRCMGGADRCSSRIMLSIVRAENGGTDYFGTS</sequence>
<keyword evidence="3" id="KW-1185">Reference proteome</keyword>
<protein>
    <submittedName>
        <fullName evidence="2">Uncharacterized protein</fullName>
    </submittedName>
</protein>
<accession>A0AAV8X349</accession>
<name>A0AAV8X349_9CUCU</name>
<proteinExistence type="predicted"/>
<comment type="caution">
    <text evidence="2">The sequence shown here is derived from an EMBL/GenBank/DDBJ whole genome shotgun (WGS) entry which is preliminary data.</text>
</comment>
<feature type="region of interest" description="Disordered" evidence="1">
    <location>
        <begin position="71"/>
        <end position="90"/>
    </location>
</feature>
<feature type="compositionally biased region" description="Acidic residues" evidence="1">
    <location>
        <begin position="71"/>
        <end position="85"/>
    </location>
</feature>
<gene>
    <name evidence="2" type="ORF">NQ314_014690</name>
</gene>
<dbReference type="EMBL" id="JANEYF010004051">
    <property type="protein sequence ID" value="KAJ8932396.1"/>
    <property type="molecule type" value="Genomic_DNA"/>
</dbReference>
<organism evidence="2 3">
    <name type="scientific">Rhamnusium bicolor</name>
    <dbReference type="NCBI Taxonomy" id="1586634"/>
    <lineage>
        <taxon>Eukaryota</taxon>
        <taxon>Metazoa</taxon>
        <taxon>Ecdysozoa</taxon>
        <taxon>Arthropoda</taxon>
        <taxon>Hexapoda</taxon>
        <taxon>Insecta</taxon>
        <taxon>Pterygota</taxon>
        <taxon>Neoptera</taxon>
        <taxon>Endopterygota</taxon>
        <taxon>Coleoptera</taxon>
        <taxon>Polyphaga</taxon>
        <taxon>Cucujiformia</taxon>
        <taxon>Chrysomeloidea</taxon>
        <taxon>Cerambycidae</taxon>
        <taxon>Lepturinae</taxon>
        <taxon>Rhagiini</taxon>
        <taxon>Rhamnusium</taxon>
    </lineage>
</organism>
<reference evidence="2" key="1">
    <citation type="journal article" date="2023" name="Insect Mol. Biol.">
        <title>Genome sequencing provides insights into the evolution of gene families encoding plant cell wall-degrading enzymes in longhorned beetles.</title>
        <authorList>
            <person name="Shin N.R."/>
            <person name="Okamura Y."/>
            <person name="Kirsch R."/>
            <person name="Pauchet Y."/>
        </authorList>
    </citation>
    <scope>NUCLEOTIDE SEQUENCE</scope>
    <source>
        <strain evidence="2">RBIC_L_NR</strain>
    </source>
</reference>